<proteinExistence type="predicted"/>
<dbReference type="Proteomes" id="UP001060215">
    <property type="component" value="Chromosome 9"/>
</dbReference>
<comment type="caution">
    <text evidence="1">The sequence shown here is derived from an EMBL/GenBank/DDBJ whole genome shotgun (WGS) entry which is preliminary data.</text>
</comment>
<organism evidence="1 2">
    <name type="scientific">Camellia lanceoleosa</name>
    <dbReference type="NCBI Taxonomy" id="1840588"/>
    <lineage>
        <taxon>Eukaryota</taxon>
        <taxon>Viridiplantae</taxon>
        <taxon>Streptophyta</taxon>
        <taxon>Embryophyta</taxon>
        <taxon>Tracheophyta</taxon>
        <taxon>Spermatophyta</taxon>
        <taxon>Magnoliopsida</taxon>
        <taxon>eudicotyledons</taxon>
        <taxon>Gunneridae</taxon>
        <taxon>Pentapetalae</taxon>
        <taxon>asterids</taxon>
        <taxon>Ericales</taxon>
        <taxon>Theaceae</taxon>
        <taxon>Camellia</taxon>
    </lineage>
</organism>
<gene>
    <name evidence="1" type="ORF">LOK49_LG08G01970</name>
</gene>
<protein>
    <submittedName>
        <fullName evidence="1">Uncharacterized protein</fullName>
    </submittedName>
</protein>
<sequence length="134" mass="15748">MLTERYSAVNPRGGEIEKICTYHPLLTFTHLLKSVDPSKVPTNQYIHTIYTHQSLSSWFYSSVKLVYINFRTLWYGRSHKSQNFKEICTLFIQQISRNFELCFKHTTSLWLHQILIPLGHPQKLSPLMGLSIYT</sequence>
<evidence type="ECO:0000313" key="2">
    <source>
        <dbReference type="Proteomes" id="UP001060215"/>
    </source>
</evidence>
<reference evidence="1 2" key="1">
    <citation type="journal article" date="2022" name="Plant J.">
        <title>Chromosome-level genome of Camellia lanceoleosa provides a valuable resource for understanding genome evolution and self-incompatibility.</title>
        <authorList>
            <person name="Gong W."/>
            <person name="Xiao S."/>
            <person name="Wang L."/>
            <person name="Liao Z."/>
            <person name="Chang Y."/>
            <person name="Mo W."/>
            <person name="Hu G."/>
            <person name="Li W."/>
            <person name="Zhao G."/>
            <person name="Zhu H."/>
            <person name="Hu X."/>
            <person name="Ji K."/>
            <person name="Xiang X."/>
            <person name="Song Q."/>
            <person name="Yuan D."/>
            <person name="Jin S."/>
            <person name="Zhang L."/>
        </authorList>
    </citation>
    <scope>NUCLEOTIDE SEQUENCE [LARGE SCALE GENOMIC DNA]</scope>
    <source>
        <strain evidence="1">SQ_2022a</strain>
    </source>
</reference>
<name>A0ACC0GQ18_9ERIC</name>
<dbReference type="EMBL" id="CM045766">
    <property type="protein sequence ID" value="KAI8003016.1"/>
    <property type="molecule type" value="Genomic_DNA"/>
</dbReference>
<keyword evidence="2" id="KW-1185">Reference proteome</keyword>
<accession>A0ACC0GQ18</accession>
<evidence type="ECO:0000313" key="1">
    <source>
        <dbReference type="EMBL" id="KAI8003016.1"/>
    </source>
</evidence>